<feature type="transmembrane region" description="Helical" evidence="1">
    <location>
        <begin position="12"/>
        <end position="30"/>
    </location>
</feature>
<proteinExistence type="predicted"/>
<dbReference type="AlphaFoldDB" id="A0A892ZJT8"/>
<keyword evidence="1" id="KW-1133">Transmembrane helix</keyword>
<reference evidence="2" key="1">
    <citation type="submission" date="2021-02" db="EMBL/GenBank/DDBJ databases">
        <title>Neisseriaceae sp. 26B isolated from the cloaca of a Common Toad-headed Turtle (Mesoclemmys nasuta).</title>
        <authorList>
            <person name="Spergser J."/>
            <person name="Busse H.-J."/>
        </authorList>
    </citation>
    <scope>NUCLEOTIDE SEQUENCE</scope>
    <source>
        <strain evidence="2">26B</strain>
    </source>
</reference>
<sequence length="74" mass="8586">MLINDREPNWAFLFGIILLIFAMVVFASLVQYQEEKQWAADAQAHNCRIIQTDNSSQFKKTTTWQCPDGSVHIR</sequence>
<keyword evidence="3" id="KW-1185">Reference proteome</keyword>
<evidence type="ECO:0000313" key="3">
    <source>
        <dbReference type="Proteomes" id="UP000653156"/>
    </source>
</evidence>
<protein>
    <submittedName>
        <fullName evidence="2">Uncharacterized protein</fullName>
    </submittedName>
</protein>
<evidence type="ECO:0000256" key="1">
    <source>
        <dbReference type="SAM" id="Phobius"/>
    </source>
</evidence>
<organism evidence="2 3">
    <name type="scientific">Paralysiella testudinis</name>
    <dbReference type="NCBI Taxonomy" id="2809020"/>
    <lineage>
        <taxon>Bacteria</taxon>
        <taxon>Pseudomonadati</taxon>
        <taxon>Pseudomonadota</taxon>
        <taxon>Betaproteobacteria</taxon>
        <taxon>Neisseriales</taxon>
        <taxon>Neisseriaceae</taxon>
        <taxon>Paralysiella</taxon>
    </lineage>
</organism>
<dbReference type="RefSeq" id="WP_230340190.1">
    <property type="nucleotide sequence ID" value="NZ_CP069798.1"/>
</dbReference>
<dbReference type="Proteomes" id="UP000653156">
    <property type="component" value="Chromosome"/>
</dbReference>
<gene>
    <name evidence="2" type="ORF">JQU52_05835</name>
</gene>
<dbReference type="EMBL" id="CP069798">
    <property type="protein sequence ID" value="QRQ82893.1"/>
    <property type="molecule type" value="Genomic_DNA"/>
</dbReference>
<keyword evidence="1" id="KW-0812">Transmembrane</keyword>
<keyword evidence="1" id="KW-0472">Membrane</keyword>
<evidence type="ECO:0000313" key="2">
    <source>
        <dbReference type="EMBL" id="QRQ82893.1"/>
    </source>
</evidence>
<dbReference type="KEGG" id="ptes:JQU52_05835"/>
<accession>A0A892ZJT8</accession>
<name>A0A892ZJT8_9NEIS</name>